<dbReference type="PANTHER" id="PTHR12442:SF11">
    <property type="entry name" value="DYNEIN AXONEMAL INTERMEDIATE CHAIN 1"/>
    <property type="match status" value="1"/>
</dbReference>
<dbReference type="Proteomes" id="UP000219799">
    <property type="component" value="Chromosome 7"/>
</dbReference>
<dbReference type="InterPro" id="IPR015943">
    <property type="entry name" value="WD40/YVTN_repeat-like_dom_sf"/>
</dbReference>
<dbReference type="SMART" id="SM00320">
    <property type="entry name" value="WD40"/>
    <property type="match status" value="5"/>
</dbReference>
<dbReference type="GO" id="GO:0005874">
    <property type="term" value="C:microtubule"/>
    <property type="evidence" value="ECO:0007669"/>
    <property type="project" value="UniProtKB-KW"/>
</dbReference>
<evidence type="ECO:0000313" key="14">
    <source>
        <dbReference type="Proteomes" id="UP000219799"/>
    </source>
</evidence>
<dbReference type="EMBL" id="LT594495">
    <property type="protein sequence ID" value="SBT70992.1"/>
    <property type="molecule type" value="Genomic_DNA"/>
</dbReference>
<accession>A0A1C3KBP6</accession>
<dbReference type="SUPFAM" id="SSF50978">
    <property type="entry name" value="WD40 repeat-like"/>
    <property type="match status" value="1"/>
</dbReference>
<proteinExistence type="inferred from homology"/>
<reference evidence="13 14" key="1">
    <citation type="submission" date="2016-06" db="EMBL/GenBank/DDBJ databases">
        <authorList>
            <consortium name="Pathogen Informatics"/>
        </authorList>
    </citation>
    <scope>NUCLEOTIDE SEQUENCE [LARGE SCALE GENOMIC DNA]</scope>
    <source>
        <strain evidence="13">PmlGA01</strain>
    </source>
</reference>
<keyword evidence="7" id="KW-0243">Dynein</keyword>
<evidence type="ECO:0000256" key="10">
    <source>
        <dbReference type="ARBA" id="ARBA00023273"/>
    </source>
</evidence>
<dbReference type="InterPro" id="IPR050687">
    <property type="entry name" value="Dynein_IC"/>
</dbReference>
<dbReference type="InterPro" id="IPR001680">
    <property type="entry name" value="WD40_rpt"/>
</dbReference>
<comment type="similarity">
    <text evidence="2">Belongs to the dynein intermediate chain family.</text>
</comment>
<sequence>MKSNTLEKKKKKKVQGLSEAPKGAETESKENEIRKTSIQNNVCAHILCNKNETFTRFLFPKNPRAFNNLIEFSFSNEQFVPVDHIDHTVFHLDLKSCLIRKDSDEGKKQIDIIKKKIEKANHFTVLNGNGYRYAYCIYHKSKNCFDYVDRYTQTVPKLFKYAAVCSSCINCTPFHISVCQSIIYDAYLLEFQKMSKEDDKAENYDNYSCYNGTNNGVVKIKKRKKKKKTSISGKHELYFINYKDLKEQKHEELKFIYHDNKVKKNDTKIIQKKRFLKTLKLMDRIYNKNNEEDIYLCYKNKNNKNILTKLWVFSLNSYHLVVTDIKFHPFYEDLFAISFKNNDLKMNMGILCCFTFKNTKSPEHFLKTNFHIHSIEWSSVNYSIIIIGLSNGNICIYDLKKKKKDRLIFESNFRQIYNRDIISQILFHQKSKIFYSVSYDGCVFSWKYNNKFTVGEKLLTLEKDITDFSDSLNIIHTQSITCIDFNPFKTNLFLIGTNKGKIYLYSSTYSDNYLNFYNEHTMSINSISYNKFKKDIFISSSYDWTIRIWDQKRKNSLLIFDIKEVPPENALTVAQASRYGCSPVMRCVYDVSWSPFLSTCFFVISANAHGNIHIYDLSIDINKAIISEAITKKKKLRKLCVNKFKEVILIGEENGNIYSYKISYTFNQMYMDYLKGKISKSFQIQIMNSFLSKVQ</sequence>
<keyword evidence="4 11" id="KW-0853">WD repeat</keyword>
<evidence type="ECO:0000256" key="11">
    <source>
        <dbReference type="PROSITE-ProRule" id="PRU00221"/>
    </source>
</evidence>
<keyword evidence="6" id="KW-0677">Repeat</keyword>
<keyword evidence="9" id="KW-0206">Cytoskeleton</keyword>
<dbReference type="InterPro" id="IPR036322">
    <property type="entry name" value="WD40_repeat_dom_sf"/>
</dbReference>
<evidence type="ECO:0000256" key="3">
    <source>
        <dbReference type="ARBA" id="ARBA00022490"/>
    </source>
</evidence>
<keyword evidence="10" id="KW-0966">Cell projection</keyword>
<evidence type="ECO:0000256" key="6">
    <source>
        <dbReference type="ARBA" id="ARBA00022737"/>
    </source>
</evidence>
<dbReference type="GO" id="GO:0003341">
    <property type="term" value="P:cilium movement"/>
    <property type="evidence" value="ECO:0007669"/>
    <property type="project" value="TreeGrafter"/>
</dbReference>
<gene>
    <name evidence="13" type="primary">PmlGA01_070023900</name>
    <name evidence="13" type="ORF">PMLGA01_070023900</name>
</gene>
<evidence type="ECO:0000313" key="13">
    <source>
        <dbReference type="EMBL" id="SBT70992.1"/>
    </source>
</evidence>
<evidence type="ECO:0000256" key="2">
    <source>
        <dbReference type="ARBA" id="ARBA00011059"/>
    </source>
</evidence>
<feature type="repeat" description="WD" evidence="11">
    <location>
        <begin position="517"/>
        <end position="559"/>
    </location>
</feature>
<evidence type="ECO:0000256" key="5">
    <source>
        <dbReference type="ARBA" id="ARBA00022701"/>
    </source>
</evidence>
<keyword evidence="8" id="KW-0505">Motor protein</keyword>
<dbReference type="GO" id="GO:0045503">
    <property type="term" value="F:dynein light chain binding"/>
    <property type="evidence" value="ECO:0007669"/>
    <property type="project" value="TreeGrafter"/>
</dbReference>
<evidence type="ECO:0000256" key="7">
    <source>
        <dbReference type="ARBA" id="ARBA00023017"/>
    </source>
</evidence>
<dbReference type="Pfam" id="PF00400">
    <property type="entry name" value="WD40"/>
    <property type="match status" value="1"/>
</dbReference>
<keyword evidence="3" id="KW-0963">Cytoplasm</keyword>
<dbReference type="GO" id="GO:0036158">
    <property type="term" value="P:outer dynein arm assembly"/>
    <property type="evidence" value="ECO:0007669"/>
    <property type="project" value="TreeGrafter"/>
</dbReference>
<protein>
    <submittedName>
        <fullName evidence="13">Dynein intermediate chain, putative</fullName>
    </submittedName>
</protein>
<dbReference type="Gene3D" id="2.130.10.10">
    <property type="entry name" value="YVTN repeat-like/Quinoprotein amine dehydrogenase"/>
    <property type="match status" value="2"/>
</dbReference>
<dbReference type="AlphaFoldDB" id="A0A1C3KBP6"/>
<organism evidence="13 14">
    <name type="scientific">Plasmodium malariae</name>
    <dbReference type="NCBI Taxonomy" id="5858"/>
    <lineage>
        <taxon>Eukaryota</taxon>
        <taxon>Sar</taxon>
        <taxon>Alveolata</taxon>
        <taxon>Apicomplexa</taxon>
        <taxon>Aconoidasida</taxon>
        <taxon>Haemosporida</taxon>
        <taxon>Plasmodiidae</taxon>
        <taxon>Plasmodium</taxon>
        <taxon>Plasmodium (Plasmodium)</taxon>
    </lineage>
</organism>
<evidence type="ECO:0000256" key="1">
    <source>
        <dbReference type="ARBA" id="ARBA00004430"/>
    </source>
</evidence>
<evidence type="ECO:0000256" key="9">
    <source>
        <dbReference type="ARBA" id="ARBA00023212"/>
    </source>
</evidence>
<evidence type="ECO:0000256" key="8">
    <source>
        <dbReference type="ARBA" id="ARBA00023175"/>
    </source>
</evidence>
<dbReference type="PROSITE" id="PS50294">
    <property type="entry name" value="WD_REPEATS_REGION"/>
    <property type="match status" value="1"/>
</dbReference>
<dbReference type="GO" id="GO:0036157">
    <property type="term" value="C:outer dynein arm"/>
    <property type="evidence" value="ECO:0007669"/>
    <property type="project" value="TreeGrafter"/>
</dbReference>
<dbReference type="PANTHER" id="PTHR12442">
    <property type="entry name" value="DYNEIN INTERMEDIATE CHAIN"/>
    <property type="match status" value="1"/>
</dbReference>
<feature type="region of interest" description="Disordered" evidence="12">
    <location>
        <begin position="1"/>
        <end position="32"/>
    </location>
</feature>
<dbReference type="VEuPathDB" id="PlasmoDB:PmUG01_07033500"/>
<keyword evidence="5" id="KW-0493">Microtubule</keyword>
<name>A0A1C3KBP6_PLAMA</name>
<evidence type="ECO:0000256" key="4">
    <source>
        <dbReference type="ARBA" id="ARBA00022574"/>
    </source>
</evidence>
<dbReference type="PROSITE" id="PS50082">
    <property type="entry name" value="WD_REPEATS_2"/>
    <property type="match status" value="1"/>
</dbReference>
<dbReference type="GO" id="GO:0045504">
    <property type="term" value="F:dynein heavy chain binding"/>
    <property type="evidence" value="ECO:0007669"/>
    <property type="project" value="TreeGrafter"/>
</dbReference>
<feature type="compositionally biased region" description="Basic and acidic residues" evidence="12">
    <location>
        <begin position="22"/>
        <end position="32"/>
    </location>
</feature>
<comment type="subcellular location">
    <subcellularLocation>
        <location evidence="1">Cytoplasm</location>
        <location evidence="1">Cytoskeleton</location>
        <location evidence="1">Cilium axoneme</location>
    </subcellularLocation>
</comment>
<evidence type="ECO:0000256" key="12">
    <source>
        <dbReference type="SAM" id="MobiDB-lite"/>
    </source>
</evidence>